<evidence type="ECO:0000256" key="2">
    <source>
        <dbReference type="PROSITE-ProRule" id="PRU00339"/>
    </source>
</evidence>
<dbReference type="Proteomes" id="UP001596114">
    <property type="component" value="Unassembled WGS sequence"/>
</dbReference>
<keyword evidence="2" id="KW-0802">TPR repeat</keyword>
<dbReference type="InterPro" id="IPR019734">
    <property type="entry name" value="TPR_rpt"/>
</dbReference>
<feature type="repeat" description="TPR" evidence="2">
    <location>
        <begin position="80"/>
        <end position="113"/>
    </location>
</feature>
<feature type="repeat" description="TPR" evidence="2">
    <location>
        <begin position="114"/>
        <end position="147"/>
    </location>
</feature>
<protein>
    <submittedName>
        <fullName evidence="3">Tetratricopeptide repeat-containing sulfotransferase family protein</fullName>
    </submittedName>
</protein>
<evidence type="ECO:0000313" key="3">
    <source>
        <dbReference type="EMBL" id="MFC5524457.1"/>
    </source>
</evidence>
<dbReference type="Pfam" id="PF13432">
    <property type="entry name" value="TPR_16"/>
    <property type="match status" value="2"/>
</dbReference>
<proteinExistence type="predicted"/>
<name>A0ABW0QLI9_9GAMM</name>
<dbReference type="InterPro" id="IPR026634">
    <property type="entry name" value="TPST-like"/>
</dbReference>
<dbReference type="Pfam" id="PF13469">
    <property type="entry name" value="Sulfotransfer_3"/>
    <property type="match status" value="1"/>
</dbReference>
<reference evidence="4" key="1">
    <citation type="journal article" date="2019" name="Int. J. Syst. Evol. Microbiol.">
        <title>The Global Catalogue of Microorganisms (GCM) 10K type strain sequencing project: providing services to taxonomists for standard genome sequencing and annotation.</title>
        <authorList>
            <consortium name="The Broad Institute Genomics Platform"/>
            <consortium name="The Broad Institute Genome Sequencing Center for Infectious Disease"/>
            <person name="Wu L."/>
            <person name="Ma J."/>
        </authorList>
    </citation>
    <scope>NUCLEOTIDE SEQUENCE [LARGE SCALE GENOMIC DNA]</scope>
    <source>
        <strain evidence="4">CGMCC 1.16619</strain>
    </source>
</reference>
<dbReference type="PANTHER" id="PTHR12788:SF10">
    <property type="entry name" value="PROTEIN-TYROSINE SULFOTRANSFERASE"/>
    <property type="match status" value="1"/>
</dbReference>
<dbReference type="SMART" id="SM00028">
    <property type="entry name" value="TPR"/>
    <property type="match status" value="3"/>
</dbReference>
<comment type="caution">
    <text evidence="3">The sequence shown here is derived from an EMBL/GenBank/DDBJ whole genome shotgun (WGS) entry which is preliminary data.</text>
</comment>
<keyword evidence="1" id="KW-0808">Transferase</keyword>
<evidence type="ECO:0000256" key="1">
    <source>
        <dbReference type="ARBA" id="ARBA00022679"/>
    </source>
</evidence>
<dbReference type="PANTHER" id="PTHR12788">
    <property type="entry name" value="PROTEIN-TYROSINE SULFOTRANSFERASE 2"/>
    <property type="match status" value="1"/>
</dbReference>
<dbReference type="Gene3D" id="1.25.40.10">
    <property type="entry name" value="Tetratricopeptide repeat domain"/>
    <property type="match status" value="1"/>
</dbReference>
<gene>
    <name evidence="3" type="ORF">ACFPPA_01745</name>
</gene>
<accession>A0ABW0QLI9</accession>
<dbReference type="RefSeq" id="WP_377316674.1">
    <property type="nucleotide sequence ID" value="NZ_JBHSNF010000001.1"/>
</dbReference>
<dbReference type="Gene3D" id="3.40.50.300">
    <property type="entry name" value="P-loop containing nucleotide triphosphate hydrolases"/>
    <property type="match status" value="1"/>
</dbReference>
<keyword evidence="4" id="KW-1185">Reference proteome</keyword>
<dbReference type="InterPro" id="IPR027417">
    <property type="entry name" value="P-loop_NTPase"/>
</dbReference>
<evidence type="ECO:0000313" key="4">
    <source>
        <dbReference type="Proteomes" id="UP001596114"/>
    </source>
</evidence>
<organism evidence="3 4">
    <name type="scientific">Rhodanobacter ginsengisoli</name>
    <dbReference type="NCBI Taxonomy" id="418646"/>
    <lineage>
        <taxon>Bacteria</taxon>
        <taxon>Pseudomonadati</taxon>
        <taxon>Pseudomonadota</taxon>
        <taxon>Gammaproteobacteria</taxon>
        <taxon>Lysobacterales</taxon>
        <taxon>Rhodanobacteraceae</taxon>
        <taxon>Rhodanobacter</taxon>
    </lineage>
</organism>
<dbReference type="PROSITE" id="PS50005">
    <property type="entry name" value="TPR"/>
    <property type="match status" value="2"/>
</dbReference>
<dbReference type="EMBL" id="JBHSNF010000001">
    <property type="protein sequence ID" value="MFC5524457.1"/>
    <property type="molecule type" value="Genomic_DNA"/>
</dbReference>
<dbReference type="InterPro" id="IPR011990">
    <property type="entry name" value="TPR-like_helical_dom_sf"/>
</dbReference>
<dbReference type="SUPFAM" id="SSF52540">
    <property type="entry name" value="P-loop containing nucleoside triphosphate hydrolases"/>
    <property type="match status" value="1"/>
</dbReference>
<dbReference type="SUPFAM" id="SSF48452">
    <property type="entry name" value="TPR-like"/>
    <property type="match status" value="1"/>
</dbReference>
<sequence>MTTRLDGLTVTAAQRVVAAGQALDAGRVDQASLYLASVTAEHPEHPEVLRMLAGIQGMQGQHQESVRTMRRALAQRPDDPAYHNTLGTLLGQAGEYDAAITALRRTCELQPDMAIAWYNLGVMLVRSVRNEEALGALQRAVAIAPDHMPARALLADMLRMRGEAGQAATEYRRVIAEQPWAGMAWWGLADLRAQRLDEGDIQQMQQALLAPQATDDDLMAIGFALAKAYDDTGQYAQSLEALATANAIARRRRTWDRRGYSTAISSLNAVFTPPPAGAPGMLGEEVVFIVGLPRSGSTLVEQILASHSLVNGAGELPDLPQVLAEESRRRGQHFPQWVNAMQPADWERLGRRYLERTAYWRSTRPRFTDKLPGNWIYLGAIRAMLPGARIIGCRRDPLETCFSCYRQRLDNNEYTRDFDDLASFWRDYDRSLRHWQNLHPSRVLIHDYEAMLADPTARIRQLLEFCDLPFEEACLRFHENTREVRSPSATQVRQPLMSNTARAPRYGALLDPLRSALDLPAWRD</sequence>